<evidence type="ECO:0000313" key="1">
    <source>
        <dbReference type="EMBL" id="KAH7974853.1"/>
    </source>
</evidence>
<keyword evidence="2" id="KW-1185">Reference proteome</keyword>
<organism evidence="1 2">
    <name type="scientific">Dermacentor silvarum</name>
    <name type="common">Tick</name>
    <dbReference type="NCBI Taxonomy" id="543639"/>
    <lineage>
        <taxon>Eukaryota</taxon>
        <taxon>Metazoa</taxon>
        <taxon>Ecdysozoa</taxon>
        <taxon>Arthropoda</taxon>
        <taxon>Chelicerata</taxon>
        <taxon>Arachnida</taxon>
        <taxon>Acari</taxon>
        <taxon>Parasitiformes</taxon>
        <taxon>Ixodida</taxon>
        <taxon>Ixodoidea</taxon>
        <taxon>Ixodidae</taxon>
        <taxon>Rhipicephalinae</taxon>
        <taxon>Dermacentor</taxon>
    </lineage>
</organism>
<protein>
    <submittedName>
        <fullName evidence="1">Uncharacterized protein</fullName>
    </submittedName>
</protein>
<proteinExistence type="predicted"/>
<dbReference type="EMBL" id="CM023479">
    <property type="protein sequence ID" value="KAH7974853.1"/>
    <property type="molecule type" value="Genomic_DNA"/>
</dbReference>
<accession>A0ACB8DQW8</accession>
<comment type="caution">
    <text evidence="1">The sequence shown here is derived from an EMBL/GenBank/DDBJ whole genome shotgun (WGS) entry which is preliminary data.</text>
</comment>
<reference evidence="1" key="1">
    <citation type="submission" date="2020-05" db="EMBL/GenBank/DDBJ databases">
        <title>Large-scale comparative analyses of tick genomes elucidate their genetic diversity and vector capacities.</title>
        <authorList>
            <person name="Jia N."/>
            <person name="Wang J."/>
            <person name="Shi W."/>
            <person name="Du L."/>
            <person name="Sun Y."/>
            <person name="Zhan W."/>
            <person name="Jiang J."/>
            <person name="Wang Q."/>
            <person name="Zhang B."/>
            <person name="Ji P."/>
            <person name="Sakyi L.B."/>
            <person name="Cui X."/>
            <person name="Yuan T."/>
            <person name="Jiang B."/>
            <person name="Yang W."/>
            <person name="Lam T.T.-Y."/>
            <person name="Chang Q."/>
            <person name="Ding S."/>
            <person name="Wang X."/>
            <person name="Zhu J."/>
            <person name="Ruan X."/>
            <person name="Zhao L."/>
            <person name="Wei J."/>
            <person name="Que T."/>
            <person name="Du C."/>
            <person name="Cheng J."/>
            <person name="Dai P."/>
            <person name="Han X."/>
            <person name="Huang E."/>
            <person name="Gao Y."/>
            <person name="Liu J."/>
            <person name="Shao H."/>
            <person name="Ye R."/>
            <person name="Li L."/>
            <person name="Wei W."/>
            <person name="Wang X."/>
            <person name="Wang C."/>
            <person name="Yang T."/>
            <person name="Huo Q."/>
            <person name="Li W."/>
            <person name="Guo W."/>
            <person name="Chen H."/>
            <person name="Zhou L."/>
            <person name="Ni X."/>
            <person name="Tian J."/>
            <person name="Zhou Y."/>
            <person name="Sheng Y."/>
            <person name="Liu T."/>
            <person name="Pan Y."/>
            <person name="Xia L."/>
            <person name="Li J."/>
            <person name="Zhao F."/>
            <person name="Cao W."/>
        </authorList>
    </citation>
    <scope>NUCLEOTIDE SEQUENCE</scope>
    <source>
        <strain evidence="1">Dsil-2018</strain>
    </source>
</reference>
<sequence>MFLLTPDRADLSNCGSPDREENSTTTGRDHRVGQEVVYDCPTGNLLVGSGSRKCATSGLWTGSAPSCKSESAAAFSRLSPSKYRRRVSSCLFLGLQLQHHVLIKFLRWLI</sequence>
<dbReference type="Proteomes" id="UP000821865">
    <property type="component" value="Chromosome 10"/>
</dbReference>
<evidence type="ECO:0000313" key="2">
    <source>
        <dbReference type="Proteomes" id="UP000821865"/>
    </source>
</evidence>
<gene>
    <name evidence="1" type="ORF">HPB49_020417</name>
</gene>
<name>A0ACB8DQW8_DERSI</name>